<protein>
    <submittedName>
        <fullName evidence="1">Uncharacterized protein</fullName>
    </submittedName>
</protein>
<dbReference type="EMBL" id="JACEIK010001644">
    <property type="protein sequence ID" value="MCD7471100.1"/>
    <property type="molecule type" value="Genomic_DNA"/>
</dbReference>
<comment type="caution">
    <text evidence="1">The sequence shown here is derived from an EMBL/GenBank/DDBJ whole genome shotgun (WGS) entry which is preliminary data.</text>
</comment>
<reference evidence="1 2" key="1">
    <citation type="journal article" date="2021" name="BMC Genomics">
        <title>Datura genome reveals duplications of psychoactive alkaloid biosynthetic genes and high mutation rate following tissue culture.</title>
        <authorList>
            <person name="Rajewski A."/>
            <person name="Carter-House D."/>
            <person name="Stajich J."/>
            <person name="Litt A."/>
        </authorList>
    </citation>
    <scope>NUCLEOTIDE SEQUENCE [LARGE SCALE GENOMIC DNA]</scope>
    <source>
        <strain evidence="1">AR-01</strain>
    </source>
</reference>
<dbReference type="Proteomes" id="UP000823775">
    <property type="component" value="Unassembled WGS sequence"/>
</dbReference>
<evidence type="ECO:0000313" key="2">
    <source>
        <dbReference type="Proteomes" id="UP000823775"/>
    </source>
</evidence>
<evidence type="ECO:0000313" key="1">
    <source>
        <dbReference type="EMBL" id="MCD7471100.1"/>
    </source>
</evidence>
<proteinExistence type="predicted"/>
<sequence length="130" mass="14262">MYFCANKTPHPQLEIVSDKRDPHARALALEGATADMYNDIFDVDSATSLSCLDLSSPPPLEALINEEKVAVDCIKSFEASITSSFLSPLSIPNPEPQETISSLEMSYVFKIGDALSNMVLRFSIDSLDNF</sequence>
<organism evidence="1 2">
    <name type="scientific">Datura stramonium</name>
    <name type="common">Jimsonweed</name>
    <name type="synonym">Common thornapple</name>
    <dbReference type="NCBI Taxonomy" id="4076"/>
    <lineage>
        <taxon>Eukaryota</taxon>
        <taxon>Viridiplantae</taxon>
        <taxon>Streptophyta</taxon>
        <taxon>Embryophyta</taxon>
        <taxon>Tracheophyta</taxon>
        <taxon>Spermatophyta</taxon>
        <taxon>Magnoliopsida</taxon>
        <taxon>eudicotyledons</taxon>
        <taxon>Gunneridae</taxon>
        <taxon>Pentapetalae</taxon>
        <taxon>asterids</taxon>
        <taxon>lamiids</taxon>
        <taxon>Solanales</taxon>
        <taxon>Solanaceae</taxon>
        <taxon>Solanoideae</taxon>
        <taxon>Datureae</taxon>
        <taxon>Datura</taxon>
    </lineage>
</organism>
<keyword evidence="2" id="KW-1185">Reference proteome</keyword>
<gene>
    <name evidence="1" type="ORF">HAX54_011384</name>
</gene>
<accession>A0ABS8TJT4</accession>
<name>A0ABS8TJT4_DATST</name>